<name>A0AAD9S709_PHOAM</name>
<sequence length="624" mass="67337">MLLYICVHHLITLIIMTASYDFVVVGGGTAGLVVASRLSEIPDNRVLVLEAGSDHTEDPRVKTPIFYSALLGSEADWAFRSKPQESLNGRVIHLHQGKALGGSSALNAHVFVPPAKGLIDSWQTLGNEGWNWDGLKTHLSKSYTSPTVDKATEKALGIDGWATRNDTARGPLQTSFSGDVSHPIREAWADTFKATGHHMPEDPFLSGAVGSFSCLATIDPVKKERSYSTTAYYNPIKDRSSLQVLTKAHVEKILTQKYDGSTKAIGVQYTQDGESKTILASKEVIIAAGAFQSPKLLELSGIGNAELLKKHGIEVVKDLPGVGENLHDHAICYTGFKAVDEVATLDSLIRQEPEALQQAMQEYGATQTGPLTSCGVYTYAYLPVLEHVSTEGQKTLKTLLDKNRPASGSSQEESRAQAFYDVAERALLDPKEPSGAYVTALAQITIPIDANAEKPPAALPGKYITIGSMLSQPLSRGSVHIGSKDPSAQPIIDPNYLSHPVDVEIMAHHILHAKTIARSSPFNDLLEKPLTHRDPAADFTDLEAAKAYARANAISMWHLGGTCAMLPKEKAGVVDTSLKVYGVENLRVVDASSIPLISTANIQATVYAFAEKAADIIKNDWKSN</sequence>
<dbReference type="PROSITE" id="PS00623">
    <property type="entry name" value="GMC_OXRED_1"/>
    <property type="match status" value="1"/>
</dbReference>
<feature type="binding site" evidence="2">
    <location>
        <begin position="557"/>
        <end position="558"/>
    </location>
    <ligand>
        <name>FAD</name>
        <dbReference type="ChEBI" id="CHEBI:57692"/>
    </ligand>
</feature>
<keyword evidence="2 3" id="KW-0274">FAD</keyword>
<feature type="binding site" evidence="2">
    <location>
        <begin position="107"/>
        <end position="110"/>
    </location>
    <ligand>
        <name>FAD</name>
        <dbReference type="ChEBI" id="CHEBI:57692"/>
    </ligand>
</feature>
<comment type="caution">
    <text evidence="6">The sequence shown here is derived from an EMBL/GenBank/DDBJ whole genome shotgun (WGS) entry which is preliminary data.</text>
</comment>
<feature type="domain" description="Glucose-methanol-choline oxidoreductase N-terminal" evidence="5">
    <location>
        <begin position="289"/>
        <end position="303"/>
    </location>
</feature>
<evidence type="ECO:0000259" key="4">
    <source>
        <dbReference type="PROSITE" id="PS00623"/>
    </source>
</evidence>
<dbReference type="SUPFAM" id="SSF54373">
    <property type="entry name" value="FAD-linked reductases, C-terminal domain"/>
    <property type="match status" value="1"/>
</dbReference>
<dbReference type="Proteomes" id="UP001265746">
    <property type="component" value="Unassembled WGS sequence"/>
</dbReference>
<proteinExistence type="inferred from homology"/>
<keyword evidence="3" id="KW-0285">Flavoprotein</keyword>
<reference evidence="6" key="1">
    <citation type="submission" date="2023-06" db="EMBL/GenBank/DDBJ databases">
        <authorList>
            <person name="Noh H."/>
        </authorList>
    </citation>
    <scope>NUCLEOTIDE SEQUENCE</scope>
    <source>
        <strain evidence="6">DUCC20226</strain>
    </source>
</reference>
<dbReference type="GO" id="GO:0050660">
    <property type="term" value="F:flavin adenine dinucleotide binding"/>
    <property type="evidence" value="ECO:0007669"/>
    <property type="project" value="InterPro"/>
</dbReference>
<feature type="binding site" evidence="2">
    <location>
        <position position="250"/>
    </location>
    <ligand>
        <name>FAD</name>
        <dbReference type="ChEBI" id="CHEBI:57692"/>
    </ligand>
</feature>
<dbReference type="SUPFAM" id="SSF51905">
    <property type="entry name" value="FAD/NAD(P)-binding domain"/>
    <property type="match status" value="1"/>
</dbReference>
<evidence type="ECO:0000313" key="6">
    <source>
        <dbReference type="EMBL" id="KAK2599832.1"/>
    </source>
</evidence>
<dbReference type="Gene3D" id="3.50.50.60">
    <property type="entry name" value="FAD/NAD(P)-binding domain"/>
    <property type="match status" value="1"/>
</dbReference>
<dbReference type="PIRSF" id="PIRSF000137">
    <property type="entry name" value="Alcohol_oxidase"/>
    <property type="match status" value="1"/>
</dbReference>
<dbReference type="GO" id="GO:0016614">
    <property type="term" value="F:oxidoreductase activity, acting on CH-OH group of donors"/>
    <property type="evidence" value="ECO:0007669"/>
    <property type="project" value="InterPro"/>
</dbReference>
<accession>A0AAD9S709</accession>
<dbReference type="EMBL" id="JAUJFL010000007">
    <property type="protein sequence ID" value="KAK2599832.1"/>
    <property type="molecule type" value="Genomic_DNA"/>
</dbReference>
<comment type="cofactor">
    <cofactor evidence="2">
        <name>FAD</name>
        <dbReference type="ChEBI" id="CHEBI:57692"/>
    </cofactor>
</comment>
<evidence type="ECO:0000256" key="1">
    <source>
        <dbReference type="ARBA" id="ARBA00010790"/>
    </source>
</evidence>
<dbReference type="PANTHER" id="PTHR11552">
    <property type="entry name" value="GLUCOSE-METHANOL-CHOLINE GMC OXIDOREDUCTASE"/>
    <property type="match status" value="1"/>
</dbReference>
<dbReference type="Gene3D" id="3.30.560.10">
    <property type="entry name" value="Glucose Oxidase, domain 3"/>
    <property type="match status" value="1"/>
</dbReference>
<dbReference type="Pfam" id="PF00732">
    <property type="entry name" value="GMC_oxred_N"/>
    <property type="match status" value="1"/>
</dbReference>
<dbReference type="Pfam" id="PF05199">
    <property type="entry name" value="GMC_oxred_C"/>
    <property type="match status" value="1"/>
</dbReference>
<dbReference type="InterPro" id="IPR000172">
    <property type="entry name" value="GMC_OxRdtase_N"/>
</dbReference>
<organism evidence="6 7">
    <name type="scientific">Phomopsis amygdali</name>
    <name type="common">Fusicoccum amygdali</name>
    <dbReference type="NCBI Taxonomy" id="1214568"/>
    <lineage>
        <taxon>Eukaryota</taxon>
        <taxon>Fungi</taxon>
        <taxon>Dikarya</taxon>
        <taxon>Ascomycota</taxon>
        <taxon>Pezizomycotina</taxon>
        <taxon>Sordariomycetes</taxon>
        <taxon>Sordariomycetidae</taxon>
        <taxon>Diaporthales</taxon>
        <taxon>Diaporthaceae</taxon>
        <taxon>Diaporthe</taxon>
    </lineage>
</organism>
<dbReference type="InterPro" id="IPR012132">
    <property type="entry name" value="GMC_OxRdtase"/>
</dbReference>
<comment type="similarity">
    <text evidence="1 3">Belongs to the GMC oxidoreductase family.</text>
</comment>
<dbReference type="PROSITE" id="PS00624">
    <property type="entry name" value="GMC_OXRED_2"/>
    <property type="match status" value="1"/>
</dbReference>
<dbReference type="InterPro" id="IPR007867">
    <property type="entry name" value="GMC_OxRtase_C"/>
</dbReference>
<protein>
    <recommendedName>
        <fullName evidence="4 5">Glucose-methanol-choline oxidoreductase N-terminal domain-containing protein</fullName>
    </recommendedName>
</protein>
<feature type="domain" description="Glucose-methanol-choline oxidoreductase N-terminal" evidence="4">
    <location>
        <begin position="97"/>
        <end position="120"/>
    </location>
</feature>
<evidence type="ECO:0000256" key="2">
    <source>
        <dbReference type="PIRSR" id="PIRSR000137-2"/>
    </source>
</evidence>
<gene>
    <name evidence="6" type="ORF">N8I77_011555</name>
</gene>
<keyword evidence="7" id="KW-1185">Reference proteome</keyword>
<evidence type="ECO:0000256" key="3">
    <source>
        <dbReference type="RuleBase" id="RU003968"/>
    </source>
</evidence>
<evidence type="ECO:0000313" key="7">
    <source>
        <dbReference type="Proteomes" id="UP001265746"/>
    </source>
</evidence>
<evidence type="ECO:0000259" key="5">
    <source>
        <dbReference type="PROSITE" id="PS00624"/>
    </source>
</evidence>
<dbReference type="AlphaFoldDB" id="A0AAD9S709"/>
<dbReference type="PANTHER" id="PTHR11552:SF210">
    <property type="entry name" value="GLUCOSE-METHANOL-CHOLINE OXIDOREDUCTASE N-TERMINAL DOMAIN-CONTAINING PROTEIN-RELATED"/>
    <property type="match status" value="1"/>
</dbReference>
<dbReference type="InterPro" id="IPR036188">
    <property type="entry name" value="FAD/NAD-bd_sf"/>
</dbReference>